<comment type="caution">
    <text evidence="2">The sequence shown here is derived from an EMBL/GenBank/DDBJ whole genome shotgun (WGS) entry which is preliminary data.</text>
</comment>
<reference evidence="2 3" key="1">
    <citation type="submission" date="2024-11" db="EMBL/GenBank/DDBJ databases">
        <title>Adaptive evolution of stress response genes in parasites aligns with host niche diversity.</title>
        <authorList>
            <person name="Hahn C."/>
            <person name="Resl P."/>
        </authorList>
    </citation>
    <scope>NUCLEOTIDE SEQUENCE [LARGE SCALE GENOMIC DNA]</scope>
    <source>
        <strain evidence="2">EGGRZ-B1_66</strain>
        <tissue evidence="2">Body</tissue>
    </source>
</reference>
<dbReference type="EMBL" id="JBJKFK010001410">
    <property type="protein sequence ID" value="KAL3313179.1"/>
    <property type="molecule type" value="Genomic_DNA"/>
</dbReference>
<protein>
    <submittedName>
        <fullName evidence="2">Uncharacterized protein</fullName>
    </submittedName>
</protein>
<sequence>MWFFEKLIQNGYLKNWIEYAQVMDWELFRLLSNSVEWQKIRELPADEHHGKLAKLDECSHEPEQLALQQMIDFVSEPDIFSPAAVIGLMSKIKSKEQVDPLKNLLHMPWDIMELISEQLNPFMRTGRIPLKYLTIQRTRHNYGGRKQLTPKLDETKDKGHNRI</sequence>
<name>A0ABD2Q0W9_9PLAT</name>
<accession>A0ABD2Q0W9</accession>
<evidence type="ECO:0000313" key="2">
    <source>
        <dbReference type="EMBL" id="KAL3313179.1"/>
    </source>
</evidence>
<dbReference type="AlphaFoldDB" id="A0ABD2Q0W9"/>
<keyword evidence="3" id="KW-1185">Reference proteome</keyword>
<feature type="region of interest" description="Disordered" evidence="1">
    <location>
        <begin position="143"/>
        <end position="163"/>
    </location>
</feature>
<organism evidence="2 3">
    <name type="scientific">Cichlidogyrus casuarinus</name>
    <dbReference type="NCBI Taxonomy" id="1844966"/>
    <lineage>
        <taxon>Eukaryota</taxon>
        <taxon>Metazoa</taxon>
        <taxon>Spiralia</taxon>
        <taxon>Lophotrochozoa</taxon>
        <taxon>Platyhelminthes</taxon>
        <taxon>Monogenea</taxon>
        <taxon>Monopisthocotylea</taxon>
        <taxon>Dactylogyridea</taxon>
        <taxon>Ancyrocephalidae</taxon>
        <taxon>Cichlidogyrus</taxon>
    </lineage>
</organism>
<evidence type="ECO:0000256" key="1">
    <source>
        <dbReference type="SAM" id="MobiDB-lite"/>
    </source>
</evidence>
<proteinExistence type="predicted"/>
<feature type="compositionally biased region" description="Basic and acidic residues" evidence="1">
    <location>
        <begin position="151"/>
        <end position="163"/>
    </location>
</feature>
<evidence type="ECO:0000313" key="3">
    <source>
        <dbReference type="Proteomes" id="UP001626550"/>
    </source>
</evidence>
<dbReference type="Proteomes" id="UP001626550">
    <property type="component" value="Unassembled WGS sequence"/>
</dbReference>
<gene>
    <name evidence="2" type="ORF">Ciccas_008220</name>
</gene>